<dbReference type="Gramene" id="Kaladp0868s0028.1.v1.1">
    <property type="protein sequence ID" value="Kaladp0868s0028.1.v1.1"/>
    <property type="gene ID" value="Kaladp0868s0028.v1.1"/>
</dbReference>
<protein>
    <submittedName>
        <fullName evidence="2">Uncharacterized protein</fullName>
    </submittedName>
</protein>
<dbReference type="PANTHER" id="PTHR33699:SF3">
    <property type="entry name" value="OS06G0347300 PROTEIN"/>
    <property type="match status" value="1"/>
</dbReference>
<dbReference type="Proteomes" id="UP000594263">
    <property type="component" value="Unplaced"/>
</dbReference>
<feature type="region of interest" description="Disordered" evidence="1">
    <location>
        <begin position="54"/>
        <end position="104"/>
    </location>
</feature>
<sequence>MDDYSYYNKKSGQIPAFGNWDYANDLPITQYFECARQAGLIRYSCSGDVDLYSTAKPPQTAARPKGVQSRGGGGGVTDQARRQRQRKKSSDVKQSARKLKDQNGDVYRPKVKIVNIVPKPVDEDLYKIPPELLRTSKKKKMFGFFSRCLVPSCVA</sequence>
<dbReference type="OMA" id="MDECKRS"/>
<keyword evidence="3" id="KW-1185">Reference proteome</keyword>
<evidence type="ECO:0000313" key="3">
    <source>
        <dbReference type="Proteomes" id="UP000594263"/>
    </source>
</evidence>
<accession>A0A7N0VGT2</accession>
<dbReference type="AlphaFoldDB" id="A0A7N0VGT2"/>
<organism evidence="2 3">
    <name type="scientific">Kalanchoe fedtschenkoi</name>
    <name type="common">Lavender scallops</name>
    <name type="synonym">South American air plant</name>
    <dbReference type="NCBI Taxonomy" id="63787"/>
    <lineage>
        <taxon>Eukaryota</taxon>
        <taxon>Viridiplantae</taxon>
        <taxon>Streptophyta</taxon>
        <taxon>Embryophyta</taxon>
        <taxon>Tracheophyta</taxon>
        <taxon>Spermatophyta</taxon>
        <taxon>Magnoliopsida</taxon>
        <taxon>eudicotyledons</taxon>
        <taxon>Gunneridae</taxon>
        <taxon>Pentapetalae</taxon>
        <taxon>Saxifragales</taxon>
        <taxon>Crassulaceae</taxon>
        <taxon>Kalanchoe</taxon>
    </lineage>
</organism>
<name>A0A7N0VGT2_KALFE</name>
<dbReference type="EnsemblPlants" id="Kaladp0868s0028.1.v1.1">
    <property type="protein sequence ID" value="Kaladp0868s0028.1.v1.1"/>
    <property type="gene ID" value="Kaladp0868s0028.v1.1"/>
</dbReference>
<dbReference type="PANTHER" id="PTHR33699">
    <property type="entry name" value="EXPRESSED PROTEIN"/>
    <property type="match status" value="1"/>
</dbReference>
<proteinExistence type="predicted"/>
<evidence type="ECO:0000256" key="1">
    <source>
        <dbReference type="SAM" id="MobiDB-lite"/>
    </source>
</evidence>
<evidence type="ECO:0000313" key="2">
    <source>
        <dbReference type="EnsemblPlants" id="Kaladp0868s0028.1.v1.1"/>
    </source>
</evidence>
<reference evidence="2" key="1">
    <citation type="submission" date="2021-01" db="UniProtKB">
        <authorList>
            <consortium name="EnsemblPlants"/>
        </authorList>
    </citation>
    <scope>IDENTIFICATION</scope>
</reference>